<dbReference type="SMART" id="SM00409">
    <property type="entry name" value="IG"/>
    <property type="match status" value="3"/>
</dbReference>
<sequence>MNYFWMTVILHVTGNFMSVDTNTFFVTEGDSFTLKHDKRKTEEDQEIRMYHDDIEYLIGRCDYLKCTFGNKELGDRLKVYENGSLTITNTKVTDSGDYNIITDSKSILSSRSYSVVVRGFFSFDTDGVSVMEGDSVTLHTGVQMNQKQMISIRIKPRKQIKWYFNQTAIAGIIEYEPFLGVRSFICTKDECKERFRDRLEVDHQTGSLTITDIRTTDSGLYDLLINWDHVISVRSSNVSSNTKIFIVAVHDVPAAERHKMKRKSVKEGESVTLDTRVIKNPHHSITWYFNGIRIAVITGDQSEICSVERFRDRLKLDHQTGSLIITNTTNTDSGFYKLQIRS</sequence>
<dbReference type="PANTHER" id="PTHR21063:SF4">
    <property type="entry name" value="CD48 ANTIGEN-RELATED"/>
    <property type="match status" value="1"/>
</dbReference>
<dbReference type="SUPFAM" id="SSF48726">
    <property type="entry name" value="Immunoglobulin"/>
    <property type="match status" value="3"/>
</dbReference>
<dbReference type="Gene3D" id="2.60.40.10">
    <property type="entry name" value="Immunoglobulins"/>
    <property type="match status" value="3"/>
</dbReference>
<dbReference type="Proteomes" id="UP000694701">
    <property type="component" value="Unplaced"/>
</dbReference>
<dbReference type="InterPro" id="IPR003599">
    <property type="entry name" value="Ig_sub"/>
</dbReference>
<evidence type="ECO:0000313" key="2">
    <source>
        <dbReference type="Ensembl" id="ENSCCRP00020093047.1"/>
    </source>
</evidence>
<dbReference type="AlphaFoldDB" id="A0A8C2JC61"/>
<evidence type="ECO:0000259" key="1">
    <source>
        <dbReference type="PROSITE" id="PS50835"/>
    </source>
</evidence>
<protein>
    <recommendedName>
        <fullName evidence="1">Ig-like domain-containing protein</fullName>
    </recommendedName>
</protein>
<dbReference type="PANTHER" id="PTHR21063">
    <property type="entry name" value="LFA-3"/>
    <property type="match status" value="1"/>
</dbReference>
<dbReference type="InterPro" id="IPR007110">
    <property type="entry name" value="Ig-like_dom"/>
</dbReference>
<dbReference type="InterPro" id="IPR013783">
    <property type="entry name" value="Ig-like_fold"/>
</dbReference>
<dbReference type="Ensembl" id="ENSCCRT00020101681.1">
    <property type="protein sequence ID" value="ENSCCRP00020093047.1"/>
    <property type="gene ID" value="ENSCCRG00020042603.1"/>
</dbReference>
<proteinExistence type="predicted"/>
<reference evidence="2" key="1">
    <citation type="submission" date="2025-08" db="UniProtKB">
        <authorList>
            <consortium name="Ensembl"/>
        </authorList>
    </citation>
    <scope>IDENTIFICATION</scope>
</reference>
<dbReference type="PROSITE" id="PS50835">
    <property type="entry name" value="IG_LIKE"/>
    <property type="match status" value="1"/>
</dbReference>
<organism evidence="2 3">
    <name type="scientific">Cyprinus carpio</name>
    <name type="common">Common carp</name>
    <dbReference type="NCBI Taxonomy" id="7962"/>
    <lineage>
        <taxon>Eukaryota</taxon>
        <taxon>Metazoa</taxon>
        <taxon>Chordata</taxon>
        <taxon>Craniata</taxon>
        <taxon>Vertebrata</taxon>
        <taxon>Euteleostomi</taxon>
        <taxon>Actinopterygii</taxon>
        <taxon>Neopterygii</taxon>
        <taxon>Teleostei</taxon>
        <taxon>Ostariophysi</taxon>
        <taxon>Cypriniformes</taxon>
        <taxon>Cyprinidae</taxon>
        <taxon>Cyprininae</taxon>
        <taxon>Cyprinus</taxon>
    </lineage>
</organism>
<feature type="domain" description="Ig-like" evidence="1">
    <location>
        <begin position="253"/>
        <end position="342"/>
    </location>
</feature>
<evidence type="ECO:0000313" key="3">
    <source>
        <dbReference type="Proteomes" id="UP000694701"/>
    </source>
</evidence>
<dbReference type="Pfam" id="PF13927">
    <property type="entry name" value="Ig_3"/>
    <property type="match status" value="1"/>
</dbReference>
<accession>A0A8C2JC61</accession>
<name>A0A8C2JC61_CYPCA</name>
<dbReference type="InterPro" id="IPR036179">
    <property type="entry name" value="Ig-like_dom_sf"/>
</dbReference>